<dbReference type="Proteomes" id="UP000030060">
    <property type="component" value="Unassembled WGS sequence"/>
</dbReference>
<dbReference type="Pfam" id="PF05936">
    <property type="entry name" value="T6SS_VasE"/>
    <property type="match status" value="1"/>
</dbReference>
<dbReference type="NCBIfam" id="TIGR03353">
    <property type="entry name" value="VI_chp_4"/>
    <property type="match status" value="1"/>
</dbReference>
<dbReference type="PANTHER" id="PTHR35566">
    <property type="entry name" value="BLR3599 PROTEIN"/>
    <property type="match status" value="1"/>
</dbReference>
<evidence type="ECO:0000313" key="2">
    <source>
        <dbReference type="Proteomes" id="UP000030060"/>
    </source>
</evidence>
<dbReference type="InterPro" id="IPR010263">
    <property type="entry name" value="T6SS_TssK"/>
</dbReference>
<dbReference type="AlphaFoldDB" id="A0A0A1YT27"/>
<comment type="caution">
    <text evidence="1">The sequence shown here is derived from an EMBL/GenBank/DDBJ whole genome shotgun (WGS) entry which is preliminary data.</text>
</comment>
<dbReference type="RefSeq" id="WP_038850293.1">
    <property type="nucleotide sequence ID" value="NZ_ASGY01000203.1"/>
</dbReference>
<accession>A0A0A1YT27</accession>
<proteinExistence type="predicted"/>
<name>A0A0A1YT27_PSEFL</name>
<evidence type="ECO:0000313" key="1">
    <source>
        <dbReference type="EMBL" id="KGE65028.1"/>
    </source>
</evidence>
<organism evidence="1 2">
    <name type="scientific">Pseudomonas fluorescens LMG 5329</name>
    <dbReference type="NCBI Taxonomy" id="1324332"/>
    <lineage>
        <taxon>Bacteria</taxon>
        <taxon>Pseudomonadati</taxon>
        <taxon>Pseudomonadota</taxon>
        <taxon>Gammaproteobacteria</taxon>
        <taxon>Pseudomonadales</taxon>
        <taxon>Pseudomonadaceae</taxon>
        <taxon>Pseudomonas</taxon>
    </lineage>
</organism>
<reference evidence="1 2" key="1">
    <citation type="journal article" date="2013" name="Genome Announc.">
        <title>Draft Genome Sequence of Pseudomonas fluorescens LMG 5329, a White Line-Inducing Principle-Producing Bioindicator for the Mushroom Pathogen Pseudomonas tolaasii.</title>
        <authorList>
            <person name="Ghequire M.G."/>
            <person name="Rokni-Zadeh H."/>
            <person name="Zarrineh P."/>
            <person name="De Mot R."/>
        </authorList>
    </citation>
    <scope>NUCLEOTIDE SEQUENCE [LARGE SCALE GENOMIC DNA]</scope>
    <source>
        <strain evidence="1 2">LMG 5329</strain>
    </source>
</reference>
<dbReference type="PANTHER" id="PTHR35566:SF1">
    <property type="entry name" value="TYPE VI SECRETION SYSTEM BASEPLATE COMPONENT TSSK1"/>
    <property type="match status" value="1"/>
</dbReference>
<sequence length="443" mass="48913">MSWNNKVVWSEGMLLQPQHLQQHDRFLQAQLEARVSALRAYSWGFSTLEIDPQQLAMGKLSLLSFSGVLPDGTPVGLPFGDEMPLPLEIPSDARDLKVVLALPSLRPGVSEVDDNPGFENFARHRSSEYEAWDSNGLDSSALMSIGKLRLRLAFEGDVADAYTTLGIAHVVEKRADKSVVLDRTYCPPCLDIRAAERLGAFVDELLGLVQQRVEALASRLTQPDGSGAAEIADFLLLQVLNRSLPLVRHLAAMTGLHPEQLYRDLASLAGELATFTRDDKRASAYPAYRHAALAETFAPVILDLRRALSTVMDARAIAIPLEERQYGIRVAVLPDQELLRSATFILAVQAQMSAESVRNGFPPQVKIGSVEKIRDLVNLQLPGIGLRPLPVAPRQLPFHAGFTYFELDRSSEYWQLLSQSAGFALHIAGVFPGLDMQFWAIRN</sequence>
<protein>
    <submittedName>
        <fullName evidence="1">Type VI secretion protein</fullName>
    </submittedName>
</protein>
<dbReference type="EMBL" id="ASGY01000203">
    <property type="protein sequence ID" value="KGE65028.1"/>
    <property type="molecule type" value="Genomic_DNA"/>
</dbReference>
<gene>
    <name evidence="1" type="ORF">K814_0126285</name>
</gene>
<dbReference type="OrthoDB" id="9775333at2"/>